<evidence type="ECO:0000313" key="15">
    <source>
        <dbReference type="Proteomes" id="UP000231025"/>
    </source>
</evidence>
<dbReference type="InterPro" id="IPR005288">
    <property type="entry name" value="NadB"/>
</dbReference>
<dbReference type="PANTHER" id="PTHR42716:SF2">
    <property type="entry name" value="L-ASPARTATE OXIDASE, CHLOROPLASTIC"/>
    <property type="match status" value="1"/>
</dbReference>
<feature type="domain" description="Fumarate reductase/succinate dehydrogenase flavoprotein-like C-terminal" evidence="13">
    <location>
        <begin position="444"/>
        <end position="518"/>
    </location>
</feature>
<evidence type="ECO:0000256" key="5">
    <source>
        <dbReference type="ARBA" id="ARBA00022630"/>
    </source>
</evidence>
<dbReference type="SUPFAM" id="SSF56425">
    <property type="entry name" value="Succinate dehydrogenase/fumarate reductase flavoprotein, catalytic domain"/>
    <property type="match status" value="1"/>
</dbReference>
<comment type="cofactor">
    <cofactor evidence="1 11">
        <name>FAD</name>
        <dbReference type="ChEBI" id="CHEBI:57692"/>
    </cofactor>
</comment>
<keyword evidence="8 11" id="KW-0560">Oxidoreductase</keyword>
<dbReference type="UniPathway" id="UPA00253">
    <property type="reaction ID" value="UER00326"/>
</dbReference>
<dbReference type="FunFam" id="3.90.700.10:FF:000002">
    <property type="entry name" value="L-aspartate oxidase"/>
    <property type="match status" value="1"/>
</dbReference>
<accession>A0A2G9Y8N7</accession>
<dbReference type="InterPro" id="IPR036188">
    <property type="entry name" value="FAD/NAD-bd_sf"/>
</dbReference>
<dbReference type="PRINTS" id="PR00368">
    <property type="entry name" value="FADPNR"/>
</dbReference>
<evidence type="ECO:0000256" key="8">
    <source>
        <dbReference type="ARBA" id="ARBA00023002"/>
    </source>
</evidence>
<dbReference type="InterPro" id="IPR015939">
    <property type="entry name" value="Fum_Rdtase/Succ_DH_flav-like_C"/>
</dbReference>
<dbReference type="EC" id="1.4.3.16" evidence="4 10"/>
<evidence type="ECO:0000256" key="9">
    <source>
        <dbReference type="ARBA" id="ARBA00048305"/>
    </source>
</evidence>
<dbReference type="Pfam" id="PF00890">
    <property type="entry name" value="FAD_binding_2"/>
    <property type="match status" value="1"/>
</dbReference>
<dbReference type="GO" id="GO:0005737">
    <property type="term" value="C:cytoplasm"/>
    <property type="evidence" value="ECO:0007669"/>
    <property type="project" value="UniProtKB-SubCell"/>
</dbReference>
<dbReference type="EMBL" id="PCRE01000021">
    <property type="protein sequence ID" value="PIP15103.1"/>
    <property type="molecule type" value="Genomic_DNA"/>
</dbReference>
<dbReference type="Pfam" id="PF02910">
    <property type="entry name" value="Succ_DH_flav_C"/>
    <property type="match status" value="1"/>
</dbReference>
<dbReference type="Gene3D" id="1.20.58.100">
    <property type="entry name" value="Fumarate reductase/succinate dehydrogenase flavoprotein-like, C-terminal domain"/>
    <property type="match status" value="1"/>
</dbReference>
<dbReference type="InterPro" id="IPR037099">
    <property type="entry name" value="Fum_R/Succ_DH_flav-like_C_sf"/>
</dbReference>
<comment type="catalytic activity">
    <reaction evidence="9">
        <text>L-aspartate + O2 = iminosuccinate + H2O2</text>
        <dbReference type="Rhea" id="RHEA:25876"/>
        <dbReference type="ChEBI" id="CHEBI:15379"/>
        <dbReference type="ChEBI" id="CHEBI:16240"/>
        <dbReference type="ChEBI" id="CHEBI:29991"/>
        <dbReference type="ChEBI" id="CHEBI:77875"/>
        <dbReference type="EC" id="1.4.3.16"/>
    </reaction>
    <physiologicalReaction direction="left-to-right" evidence="9">
        <dbReference type="Rhea" id="RHEA:25877"/>
    </physiologicalReaction>
</comment>
<name>A0A2G9Y8N7_9BACT</name>
<dbReference type="NCBIfam" id="TIGR00551">
    <property type="entry name" value="nadB"/>
    <property type="match status" value="1"/>
</dbReference>
<keyword evidence="6 11" id="KW-0662">Pyridine nucleotide biosynthesis</keyword>
<dbReference type="AlphaFoldDB" id="A0A2G9Y8N7"/>
<dbReference type="Gene3D" id="3.90.700.10">
    <property type="entry name" value="Succinate dehydrogenase/fumarate reductase flavoprotein, catalytic domain"/>
    <property type="match status" value="1"/>
</dbReference>
<evidence type="ECO:0000256" key="3">
    <source>
        <dbReference type="ARBA" id="ARBA00008562"/>
    </source>
</evidence>
<protein>
    <recommendedName>
        <fullName evidence="4 10">L-aspartate oxidase</fullName>
        <ecNumber evidence="4 10">1.4.3.16</ecNumber>
    </recommendedName>
</protein>
<dbReference type="SUPFAM" id="SSF46977">
    <property type="entry name" value="Succinate dehydrogenase/fumarate reductase flavoprotein C-terminal domain"/>
    <property type="match status" value="1"/>
</dbReference>
<proteinExistence type="inferred from homology"/>
<dbReference type="PANTHER" id="PTHR42716">
    <property type="entry name" value="L-ASPARTATE OXIDASE"/>
    <property type="match status" value="1"/>
</dbReference>
<gene>
    <name evidence="14" type="primary">nadB</name>
    <name evidence="14" type="ORF">COX47_01535</name>
</gene>
<evidence type="ECO:0000256" key="10">
    <source>
        <dbReference type="NCBIfam" id="TIGR00551"/>
    </source>
</evidence>
<evidence type="ECO:0000313" key="14">
    <source>
        <dbReference type="EMBL" id="PIP15103.1"/>
    </source>
</evidence>
<comment type="subcellular location">
    <subcellularLocation>
        <location evidence="11">Cytoplasm</location>
    </subcellularLocation>
</comment>
<dbReference type="SUPFAM" id="SSF51905">
    <property type="entry name" value="FAD/NAD(P)-binding domain"/>
    <property type="match status" value="1"/>
</dbReference>
<evidence type="ECO:0000259" key="12">
    <source>
        <dbReference type="Pfam" id="PF00890"/>
    </source>
</evidence>
<evidence type="ECO:0000256" key="7">
    <source>
        <dbReference type="ARBA" id="ARBA00022827"/>
    </source>
</evidence>
<organism evidence="14 15">
    <name type="scientific">Candidatus Roizmanbacteria bacterium CG23_combo_of_CG06-09_8_20_14_all_35_49</name>
    <dbReference type="NCBI Taxonomy" id="1974863"/>
    <lineage>
        <taxon>Bacteria</taxon>
        <taxon>Candidatus Roizmaniibacteriota</taxon>
    </lineage>
</organism>
<reference evidence="14 15" key="1">
    <citation type="submission" date="2017-09" db="EMBL/GenBank/DDBJ databases">
        <title>Depth-based differentiation of microbial function through sediment-hosted aquifers and enrichment of novel symbionts in the deep terrestrial subsurface.</title>
        <authorList>
            <person name="Probst A.J."/>
            <person name="Ladd B."/>
            <person name="Jarett J.K."/>
            <person name="Geller-Mcgrath D.E."/>
            <person name="Sieber C.M."/>
            <person name="Emerson J.B."/>
            <person name="Anantharaman K."/>
            <person name="Thomas B.C."/>
            <person name="Malmstrom R."/>
            <person name="Stieglmeier M."/>
            <person name="Klingl A."/>
            <person name="Woyke T."/>
            <person name="Ryan C.M."/>
            <person name="Banfield J.F."/>
        </authorList>
    </citation>
    <scope>NUCLEOTIDE SEQUENCE [LARGE SCALE GENOMIC DNA]</scope>
    <source>
        <strain evidence="14">CG23_combo_of_CG06-09_8_20_14_all_35_49</strain>
    </source>
</reference>
<evidence type="ECO:0000256" key="2">
    <source>
        <dbReference type="ARBA" id="ARBA00004950"/>
    </source>
</evidence>
<evidence type="ECO:0000256" key="4">
    <source>
        <dbReference type="ARBA" id="ARBA00012173"/>
    </source>
</evidence>
<sequence length="520" mass="58294">MKSDVLIIGSGLAGVTAALILAEKNLSVSLITRSSDIEETNTRDAQGGIIYHGAGDPRLLEKDIIKAGAGINNKTAVKILAEEGPKAVKDILIRNLKINFTKDKKNNFHLTQEAGHSTRRILHVNDQTGLAIEKTFVKKLKTYSNIKVFTNHSLIDLLTLPYHLKNSLSYRKKTNCVGAYVLDNQHKKVEIFLAKKIVLATGGIGQIYMRTCNAKVSRADGLVAAYRAGAKLANVEYIQFHPTSFYHHSLSNFLITEALRGEGAKLKNQKGELFMKKYDKRGSLAPRDIVSQGIFQQMLDNNEDYVLLDACSYISSQKIKKMFPHIYQTCKKYGVDITREPIPVAPTAHYFCGGVKVDTFGRTGIDNLYAVGEVSCTGVHGANRLASTSLLECLLWGKRAGENINKTIKKEKIIDEQLIKSWRYTHKISKIDPALIQQDWFLIKSIMWNYVGIIRTEKRLQRAVDDLAHLDREIDFFYRDVFISDELIGLRNGVKAALIIAQAALKNKKSLGCHFRKEII</sequence>
<keyword evidence="7 11" id="KW-0274">FAD</keyword>
<dbReference type="GO" id="GO:0008734">
    <property type="term" value="F:L-aspartate oxidase activity"/>
    <property type="evidence" value="ECO:0007669"/>
    <property type="project" value="UniProtKB-UniRule"/>
</dbReference>
<dbReference type="GO" id="GO:0034628">
    <property type="term" value="P:'de novo' NAD+ biosynthetic process from L-aspartate"/>
    <property type="evidence" value="ECO:0007669"/>
    <property type="project" value="TreeGrafter"/>
</dbReference>
<feature type="domain" description="FAD-dependent oxidoreductase 2 FAD-binding" evidence="12">
    <location>
        <begin position="4"/>
        <end position="390"/>
    </location>
</feature>
<dbReference type="Proteomes" id="UP000231025">
    <property type="component" value="Unassembled WGS sequence"/>
</dbReference>
<evidence type="ECO:0000259" key="13">
    <source>
        <dbReference type="Pfam" id="PF02910"/>
    </source>
</evidence>
<evidence type="ECO:0000256" key="11">
    <source>
        <dbReference type="RuleBase" id="RU362049"/>
    </source>
</evidence>
<evidence type="ECO:0000256" key="1">
    <source>
        <dbReference type="ARBA" id="ARBA00001974"/>
    </source>
</evidence>
<keyword evidence="5 11" id="KW-0285">Flavoprotein</keyword>
<dbReference type="InterPro" id="IPR027477">
    <property type="entry name" value="Succ_DH/fumarate_Rdtase_cat_sf"/>
</dbReference>
<comment type="similarity">
    <text evidence="3 11">Belongs to the FAD-dependent oxidoreductase 2 family. NadB subfamily.</text>
</comment>
<comment type="pathway">
    <text evidence="2 11">Cofactor biosynthesis; NAD(+) biosynthesis; iminoaspartate from L-aspartate (oxidase route): step 1/1.</text>
</comment>
<evidence type="ECO:0000256" key="6">
    <source>
        <dbReference type="ARBA" id="ARBA00022642"/>
    </source>
</evidence>
<dbReference type="InterPro" id="IPR003953">
    <property type="entry name" value="FAD-dep_OxRdtase_2_FAD-bd"/>
</dbReference>
<comment type="function">
    <text evidence="11">Catalyzes the oxidation of L-aspartate to iminoaspartate.</text>
</comment>
<dbReference type="PRINTS" id="PR00469">
    <property type="entry name" value="PNDRDTASEII"/>
</dbReference>
<comment type="caution">
    <text evidence="14">The sequence shown here is derived from an EMBL/GenBank/DDBJ whole genome shotgun (WGS) entry which is preliminary data.</text>
</comment>
<dbReference type="Gene3D" id="3.50.50.60">
    <property type="entry name" value="FAD/NAD(P)-binding domain"/>
    <property type="match status" value="1"/>
</dbReference>